<dbReference type="NCBIfam" id="TIGR00360">
    <property type="entry name" value="ComEC_N-term"/>
    <property type="match status" value="1"/>
</dbReference>
<dbReference type="STRING" id="649349.Lbys_2986"/>
<keyword evidence="2" id="KW-1003">Cell membrane</keyword>
<dbReference type="EMBL" id="CP002305">
    <property type="protein sequence ID" value="ADQ18648.1"/>
    <property type="molecule type" value="Genomic_DNA"/>
</dbReference>
<evidence type="ECO:0000256" key="2">
    <source>
        <dbReference type="ARBA" id="ARBA00022475"/>
    </source>
</evidence>
<dbReference type="AlphaFoldDB" id="E4RTB0"/>
<dbReference type="RefSeq" id="WP_013409680.1">
    <property type="nucleotide sequence ID" value="NC_014655.1"/>
</dbReference>
<feature type="transmembrane region" description="Helical" evidence="6">
    <location>
        <begin position="374"/>
        <end position="399"/>
    </location>
</feature>
<proteinExistence type="predicted"/>
<dbReference type="InterPro" id="IPR004477">
    <property type="entry name" value="ComEC_N"/>
</dbReference>
<organism evidence="9 10">
    <name type="scientific">Leadbetterella byssophila (strain DSM 17132 / JCM 16389 / KACC 11308 / NBRC 106382 / 4M15)</name>
    <dbReference type="NCBI Taxonomy" id="649349"/>
    <lineage>
        <taxon>Bacteria</taxon>
        <taxon>Pseudomonadati</taxon>
        <taxon>Bacteroidota</taxon>
        <taxon>Cytophagia</taxon>
        <taxon>Cytophagales</taxon>
        <taxon>Leadbetterellaceae</taxon>
        <taxon>Leadbetterella</taxon>
    </lineage>
</organism>
<name>E4RTB0_LEAB4</name>
<dbReference type="OrthoDB" id="9761531at2"/>
<evidence type="ECO:0000256" key="5">
    <source>
        <dbReference type="ARBA" id="ARBA00023136"/>
    </source>
</evidence>
<dbReference type="PANTHER" id="PTHR30619:SF1">
    <property type="entry name" value="RECOMBINATION PROTEIN 2"/>
    <property type="match status" value="1"/>
</dbReference>
<dbReference type="Proteomes" id="UP000007435">
    <property type="component" value="Chromosome"/>
</dbReference>
<dbReference type="eggNOG" id="COG0658">
    <property type="taxonomic scope" value="Bacteria"/>
</dbReference>
<feature type="transmembrane region" description="Helical" evidence="6">
    <location>
        <begin position="345"/>
        <end position="368"/>
    </location>
</feature>
<sequence>MHLPAARYLLLLAGGISIGDPLGGWAVLGVLLFINKPLVFLFLGMTVSYWENLHVPVHHQVLLLELKEEPQLRGKHYRALSEIYAVNEQGKWLPKEGKAMLYFKGDSLRKQGELVLIKDGLDTLPRKRPFDGFDYKRYLERQGIYYRKYLSSGDYELYGQTSHLSFAERAQNYTQRVYRELLGDTPELGVAEAMVGGIRVHLDKETQQNYSDTGTIHALAVSGMHVAILFWVLQVLFSRLVPKRSFLFLSLVLCSLWAYAFFTGLSASVCRSVVMFSLFLVGERLQRSGSSLNTLFLSAVVLLLWNPNWLYDVGFQLSYLAVWGILSFHPILHKSIRIGNRVLRSLWEGASVSISATLFTLPLSLYYFHQFPNYFLLANTAVNLVCAPLLPIGLLLLLIYPINWMFEWVGFIFKFLLIILNRVVEFFAGLPGAVSKDIYISMFTVLVLFLILFSVIHFWKRRTSLGLWGLTGGVFLLFSELLVQNYLESNRGKLLIYEGGLSLIQGRDLLVVDECLEINEKKEGIERCIKYGVEGNFRVDSPFGTIVWMKKKQEIDWEGVNFVIISHNSCPVDELPYGVQVVVDRTNSSEYVAQLRKKITSLRVLQESGLFQYEQNI</sequence>
<protein>
    <submittedName>
        <fullName evidence="9">ComEC/Rec2-related protein</fullName>
    </submittedName>
</protein>
<dbReference type="GO" id="GO:0005886">
    <property type="term" value="C:plasma membrane"/>
    <property type="evidence" value="ECO:0007669"/>
    <property type="project" value="UniProtKB-SubCell"/>
</dbReference>
<dbReference type="Pfam" id="PF13567">
    <property type="entry name" value="DUF4131"/>
    <property type="match status" value="1"/>
</dbReference>
<feature type="transmembrane region" description="Helical" evidence="6">
    <location>
        <begin position="292"/>
        <end position="311"/>
    </location>
</feature>
<evidence type="ECO:0000313" key="9">
    <source>
        <dbReference type="EMBL" id="ADQ18648.1"/>
    </source>
</evidence>
<evidence type="ECO:0000313" key="10">
    <source>
        <dbReference type="Proteomes" id="UP000007435"/>
    </source>
</evidence>
<feature type="transmembrane region" description="Helical" evidence="6">
    <location>
        <begin position="317"/>
        <end position="333"/>
    </location>
</feature>
<reference key="1">
    <citation type="submission" date="2010-11" db="EMBL/GenBank/DDBJ databases">
        <title>The complete genome of Leadbetterella byssophila DSM 17132.</title>
        <authorList>
            <consortium name="US DOE Joint Genome Institute (JGI-PGF)"/>
            <person name="Lucas S."/>
            <person name="Copeland A."/>
            <person name="Lapidus A."/>
            <person name="Glavina del Rio T."/>
            <person name="Dalin E."/>
            <person name="Tice H."/>
            <person name="Bruce D."/>
            <person name="Goodwin L."/>
            <person name="Pitluck S."/>
            <person name="Kyrpides N."/>
            <person name="Mavromatis K."/>
            <person name="Ivanova N."/>
            <person name="Teshima H."/>
            <person name="Brettin T."/>
            <person name="Detter J.C."/>
            <person name="Han C."/>
            <person name="Tapia R."/>
            <person name="Land M."/>
            <person name="Hauser L."/>
            <person name="Markowitz V."/>
            <person name="Cheng J.-F."/>
            <person name="Hugenholtz P."/>
            <person name="Woyke T."/>
            <person name="Wu D."/>
            <person name="Tindall B."/>
            <person name="Pomrenke H.G."/>
            <person name="Brambilla E."/>
            <person name="Klenk H.-P."/>
            <person name="Eisen J.A."/>
        </authorList>
    </citation>
    <scope>NUCLEOTIDE SEQUENCE [LARGE SCALE GENOMIC DNA]</scope>
    <source>
        <strain>DSM 17132</strain>
    </source>
</reference>
<dbReference type="Pfam" id="PF03772">
    <property type="entry name" value="Competence"/>
    <property type="match status" value="1"/>
</dbReference>
<feature type="domain" description="ComEC/Rec2-related protein" evidence="7">
    <location>
        <begin position="196"/>
        <end position="461"/>
    </location>
</feature>
<accession>E4RTB0</accession>
<dbReference type="InterPro" id="IPR052159">
    <property type="entry name" value="Competence_DNA_uptake"/>
</dbReference>
<gene>
    <name evidence="9" type="ordered locus">Lbys_2986</name>
</gene>
<keyword evidence="3 6" id="KW-0812">Transmembrane</keyword>
<dbReference type="InterPro" id="IPR025405">
    <property type="entry name" value="DUF4131"/>
</dbReference>
<keyword evidence="5 6" id="KW-0472">Membrane</keyword>
<feature type="transmembrane region" description="Helical" evidence="6">
    <location>
        <begin position="465"/>
        <end position="487"/>
    </location>
</feature>
<evidence type="ECO:0000259" key="7">
    <source>
        <dbReference type="Pfam" id="PF03772"/>
    </source>
</evidence>
<evidence type="ECO:0000256" key="1">
    <source>
        <dbReference type="ARBA" id="ARBA00004651"/>
    </source>
</evidence>
<feature type="transmembrane region" description="Helical" evidence="6">
    <location>
        <begin position="257"/>
        <end position="280"/>
    </location>
</feature>
<evidence type="ECO:0000256" key="3">
    <source>
        <dbReference type="ARBA" id="ARBA00022692"/>
    </source>
</evidence>
<dbReference type="KEGG" id="lby:Lbys_2986"/>
<feature type="transmembrane region" description="Helical" evidence="6">
    <location>
        <begin position="438"/>
        <end position="458"/>
    </location>
</feature>
<feature type="transmembrane region" description="Helical" evidence="6">
    <location>
        <begin position="216"/>
        <end position="237"/>
    </location>
</feature>
<evidence type="ECO:0000259" key="8">
    <source>
        <dbReference type="Pfam" id="PF13567"/>
    </source>
</evidence>
<dbReference type="PANTHER" id="PTHR30619">
    <property type="entry name" value="DNA INTERNALIZATION/COMPETENCE PROTEIN COMEC/REC2"/>
    <property type="match status" value="1"/>
</dbReference>
<reference evidence="9 10" key="2">
    <citation type="journal article" date="2011" name="Stand. Genomic Sci.">
        <title>Complete genome sequence of Leadbetterella byssophila type strain (4M15).</title>
        <authorList>
            <person name="Abt B."/>
            <person name="Teshima H."/>
            <person name="Lucas S."/>
            <person name="Lapidus A."/>
            <person name="Del Rio T.G."/>
            <person name="Nolan M."/>
            <person name="Tice H."/>
            <person name="Cheng J.F."/>
            <person name="Pitluck S."/>
            <person name="Liolios K."/>
            <person name="Pagani I."/>
            <person name="Ivanova N."/>
            <person name="Mavromatis K."/>
            <person name="Pati A."/>
            <person name="Tapia R."/>
            <person name="Han C."/>
            <person name="Goodwin L."/>
            <person name="Chen A."/>
            <person name="Palaniappan K."/>
            <person name="Land M."/>
            <person name="Hauser L."/>
            <person name="Chang Y.J."/>
            <person name="Jeffries C.D."/>
            <person name="Rohde M."/>
            <person name="Goker M."/>
            <person name="Tindall B.J."/>
            <person name="Detter J.C."/>
            <person name="Woyke T."/>
            <person name="Bristow J."/>
            <person name="Eisen J.A."/>
            <person name="Markowitz V."/>
            <person name="Hugenholtz P."/>
            <person name="Klenk H.P."/>
            <person name="Kyrpides N.C."/>
        </authorList>
    </citation>
    <scope>NUCLEOTIDE SEQUENCE [LARGE SCALE GENOMIC DNA]</scope>
    <source>
        <strain evidence="10">DSM 17132 / JCM 16389 / KACC 11308 / NBRC 106382 / 4M15</strain>
    </source>
</reference>
<evidence type="ECO:0000256" key="6">
    <source>
        <dbReference type="SAM" id="Phobius"/>
    </source>
</evidence>
<keyword evidence="4 6" id="KW-1133">Transmembrane helix</keyword>
<dbReference type="HOGENOM" id="CLU_010363_5_0_10"/>
<evidence type="ECO:0000256" key="4">
    <source>
        <dbReference type="ARBA" id="ARBA00022989"/>
    </source>
</evidence>
<feature type="transmembrane region" description="Helical" evidence="6">
    <location>
        <begin position="411"/>
        <end position="432"/>
    </location>
</feature>
<comment type="subcellular location">
    <subcellularLocation>
        <location evidence="1">Cell membrane</location>
        <topology evidence="1">Multi-pass membrane protein</topology>
    </subcellularLocation>
</comment>
<keyword evidence="10" id="KW-1185">Reference proteome</keyword>
<feature type="domain" description="DUF4131" evidence="8">
    <location>
        <begin position="31"/>
        <end position="152"/>
    </location>
</feature>
<feature type="transmembrane region" description="Helical" evidence="6">
    <location>
        <begin position="29"/>
        <end position="50"/>
    </location>
</feature>